<evidence type="ECO:0000256" key="8">
    <source>
        <dbReference type="ARBA" id="ARBA00023136"/>
    </source>
</evidence>
<protein>
    <submittedName>
        <fullName evidence="10">OLIGOPEPTIDE TRANSPORTER 9</fullName>
    </submittedName>
</protein>
<evidence type="ECO:0000313" key="10">
    <source>
        <dbReference type="EMBL" id="KAJ6748731.1"/>
    </source>
</evidence>
<name>A0A9Q0VI59_SALPP</name>
<evidence type="ECO:0000256" key="4">
    <source>
        <dbReference type="ARBA" id="ARBA00022692"/>
    </source>
</evidence>
<sequence length="185" mass="20809">MAGANEVHAMEMEDEEKCAVRQVLGFGWAGLFRRYLVEPGEMWWPSNLVQVSLFRGEEYDILKIINSKFHLDRDAYSKFGPIHMSTFFSMTYGLGFATLSATVMHVLLFNGSDLHRTEWWKRYNYVLSGGLDAGTAFMTLLIFFALGYWDVGLTWWGSNSSNPEGCLLASCPTAKGIIVDGCPAH</sequence>
<accession>A0A9Q0VI59</accession>
<comment type="caution">
    <text evidence="10">The sequence shown here is derived from an EMBL/GenBank/DDBJ whole genome shotgun (WGS) entry which is preliminary data.</text>
</comment>
<keyword evidence="8 9" id="KW-0472">Membrane</keyword>
<gene>
    <name evidence="10" type="ORF">OIU79_029758</name>
</gene>
<feature type="transmembrane region" description="Helical" evidence="9">
    <location>
        <begin position="87"/>
        <end position="111"/>
    </location>
</feature>
<keyword evidence="6" id="KW-0653">Protein transport</keyword>
<keyword evidence="11" id="KW-1185">Reference proteome</keyword>
<keyword evidence="5" id="KW-0571">Peptide transport</keyword>
<evidence type="ECO:0000256" key="6">
    <source>
        <dbReference type="ARBA" id="ARBA00022927"/>
    </source>
</evidence>
<dbReference type="Proteomes" id="UP001151532">
    <property type="component" value="Chromosome 12"/>
</dbReference>
<evidence type="ECO:0000313" key="11">
    <source>
        <dbReference type="Proteomes" id="UP001151532"/>
    </source>
</evidence>
<dbReference type="GO" id="GO:0015031">
    <property type="term" value="P:protein transport"/>
    <property type="evidence" value="ECO:0007669"/>
    <property type="project" value="UniProtKB-KW"/>
</dbReference>
<dbReference type="InterPro" id="IPR004648">
    <property type="entry name" value="Oligpept_transpt"/>
</dbReference>
<dbReference type="EMBL" id="JAPFFK010000008">
    <property type="protein sequence ID" value="KAJ6748731.1"/>
    <property type="molecule type" value="Genomic_DNA"/>
</dbReference>
<keyword evidence="7 9" id="KW-1133">Transmembrane helix</keyword>
<dbReference type="InterPro" id="IPR004813">
    <property type="entry name" value="OPT"/>
</dbReference>
<dbReference type="GO" id="GO:0035673">
    <property type="term" value="F:oligopeptide transmembrane transporter activity"/>
    <property type="evidence" value="ECO:0007669"/>
    <property type="project" value="InterPro"/>
</dbReference>
<comment type="similarity">
    <text evidence="2">Belongs to the oligopeptide OPT transporter (TC 2.A.67.1) family.</text>
</comment>
<comment type="subcellular location">
    <subcellularLocation>
        <location evidence="1">Membrane</location>
        <topology evidence="1">Multi-pass membrane protein</topology>
    </subcellularLocation>
</comment>
<evidence type="ECO:0000256" key="3">
    <source>
        <dbReference type="ARBA" id="ARBA00022448"/>
    </source>
</evidence>
<proteinExistence type="inferred from homology"/>
<reference evidence="10" key="1">
    <citation type="submission" date="2022-11" db="EMBL/GenBank/DDBJ databases">
        <authorList>
            <person name="Hyden B.L."/>
            <person name="Feng K."/>
            <person name="Yates T."/>
            <person name="Jawdy S."/>
            <person name="Smart L.B."/>
            <person name="Muchero W."/>
        </authorList>
    </citation>
    <scope>NUCLEOTIDE SEQUENCE</scope>
    <source>
        <tissue evidence="10">Shoot tip</tissue>
    </source>
</reference>
<dbReference type="AlphaFoldDB" id="A0A9Q0VI59"/>
<evidence type="ECO:0000256" key="2">
    <source>
        <dbReference type="ARBA" id="ARBA00005484"/>
    </source>
</evidence>
<evidence type="ECO:0000256" key="7">
    <source>
        <dbReference type="ARBA" id="ARBA00022989"/>
    </source>
</evidence>
<evidence type="ECO:0000256" key="1">
    <source>
        <dbReference type="ARBA" id="ARBA00004141"/>
    </source>
</evidence>
<organism evidence="10 11">
    <name type="scientific">Salix purpurea</name>
    <name type="common">Purple osier willow</name>
    <dbReference type="NCBI Taxonomy" id="77065"/>
    <lineage>
        <taxon>Eukaryota</taxon>
        <taxon>Viridiplantae</taxon>
        <taxon>Streptophyta</taxon>
        <taxon>Embryophyta</taxon>
        <taxon>Tracheophyta</taxon>
        <taxon>Spermatophyta</taxon>
        <taxon>Magnoliopsida</taxon>
        <taxon>eudicotyledons</taxon>
        <taxon>Gunneridae</taxon>
        <taxon>Pentapetalae</taxon>
        <taxon>rosids</taxon>
        <taxon>fabids</taxon>
        <taxon>Malpighiales</taxon>
        <taxon>Salicaceae</taxon>
        <taxon>Saliceae</taxon>
        <taxon>Salix</taxon>
    </lineage>
</organism>
<evidence type="ECO:0000256" key="9">
    <source>
        <dbReference type="SAM" id="Phobius"/>
    </source>
</evidence>
<feature type="transmembrane region" description="Helical" evidence="9">
    <location>
        <begin position="123"/>
        <end position="149"/>
    </location>
</feature>
<reference evidence="10" key="2">
    <citation type="journal article" date="2023" name="Int. J. Mol. Sci.">
        <title>De Novo Assembly and Annotation of 11 Diverse Shrub Willow (Salix) Genomes Reveals Novel Gene Organization in Sex-Linked Regions.</title>
        <authorList>
            <person name="Hyden B."/>
            <person name="Feng K."/>
            <person name="Yates T.B."/>
            <person name="Jawdy S."/>
            <person name="Cereghino C."/>
            <person name="Smart L.B."/>
            <person name="Muchero W."/>
        </authorList>
    </citation>
    <scope>NUCLEOTIDE SEQUENCE</scope>
    <source>
        <tissue evidence="10">Shoot tip</tissue>
    </source>
</reference>
<keyword evidence="3" id="KW-0813">Transport</keyword>
<keyword evidence="4 9" id="KW-0812">Transmembrane</keyword>
<dbReference type="PANTHER" id="PTHR22601">
    <property type="entry name" value="ISP4 LIKE PROTEIN"/>
    <property type="match status" value="1"/>
</dbReference>
<dbReference type="Pfam" id="PF03169">
    <property type="entry name" value="OPT"/>
    <property type="match status" value="2"/>
</dbReference>
<dbReference type="GO" id="GO:0016020">
    <property type="term" value="C:membrane"/>
    <property type="evidence" value="ECO:0007669"/>
    <property type="project" value="UniProtKB-SubCell"/>
</dbReference>
<evidence type="ECO:0000256" key="5">
    <source>
        <dbReference type="ARBA" id="ARBA00022856"/>
    </source>
</evidence>
<dbReference type="OrthoDB" id="9986677at2759"/>